<feature type="transmembrane region" description="Helical" evidence="1">
    <location>
        <begin position="94"/>
        <end position="112"/>
    </location>
</feature>
<keyword evidence="1" id="KW-1133">Transmembrane helix</keyword>
<evidence type="ECO:0000259" key="2">
    <source>
        <dbReference type="Pfam" id="PF10081"/>
    </source>
</evidence>
<dbReference type="InterPro" id="IPR027788">
    <property type="entry name" value="Alpha/beta-hydrolase_N_dom"/>
</dbReference>
<dbReference type="KEGG" id="lit:FPZ52_18205"/>
<feature type="domain" description="Alpha/beta-hydrolase N-terminal" evidence="3">
    <location>
        <begin position="48"/>
        <end position="255"/>
    </location>
</feature>
<keyword evidence="5" id="KW-1185">Reference proteome</keyword>
<evidence type="ECO:0008006" key="6">
    <source>
        <dbReference type="Google" id="ProtNLM"/>
    </source>
</evidence>
<dbReference type="PIRSF" id="PIRSF007542">
    <property type="entry name" value="UCP007542"/>
    <property type="match status" value="1"/>
</dbReference>
<dbReference type="Pfam" id="PF15420">
    <property type="entry name" value="Abhydrolase_9_N"/>
    <property type="match status" value="1"/>
</dbReference>
<dbReference type="AlphaFoldDB" id="A0A5B8J135"/>
<feature type="transmembrane region" description="Helical" evidence="1">
    <location>
        <begin position="27"/>
        <end position="46"/>
    </location>
</feature>
<dbReference type="InterPro" id="IPR012037">
    <property type="entry name" value="Alpha/beta-hydrolase_fam"/>
</dbReference>
<reference evidence="4 5" key="1">
    <citation type="submission" date="2019-07" db="EMBL/GenBank/DDBJ databases">
        <title>Litoreibacter alkalisoli sp. nov., isolated from saline-alkaline soil.</title>
        <authorList>
            <person name="Wang S."/>
            <person name="Xu L."/>
            <person name="Xing Y.-T."/>
            <person name="Sun J.-Q."/>
        </authorList>
    </citation>
    <scope>NUCLEOTIDE SEQUENCE [LARGE SCALE GENOMIC DNA]</scope>
    <source>
        <strain evidence="4 5">LN3S51</strain>
        <plasmid evidence="4 5">unnamed4</plasmid>
    </source>
</reference>
<evidence type="ECO:0000259" key="3">
    <source>
        <dbReference type="Pfam" id="PF15420"/>
    </source>
</evidence>
<dbReference type="Pfam" id="PF10081">
    <property type="entry name" value="Abhydrolase_9"/>
    <property type="match status" value="1"/>
</dbReference>
<organism evidence="4 5">
    <name type="scientific">Qingshengfaniella alkalisoli</name>
    <dbReference type="NCBI Taxonomy" id="2599296"/>
    <lineage>
        <taxon>Bacteria</taxon>
        <taxon>Pseudomonadati</taxon>
        <taxon>Pseudomonadota</taxon>
        <taxon>Alphaproteobacteria</taxon>
        <taxon>Rhodobacterales</taxon>
        <taxon>Paracoccaceae</taxon>
        <taxon>Qingshengfaniella</taxon>
    </lineage>
</organism>
<feature type="transmembrane region" description="Helical" evidence="1">
    <location>
        <begin position="139"/>
        <end position="159"/>
    </location>
</feature>
<feature type="domain" description="Alpha/beta-hydrolase catalytic" evidence="2">
    <location>
        <begin position="272"/>
        <end position="560"/>
    </location>
</feature>
<protein>
    <recommendedName>
        <fullName evidence="6">Alpha/beta-hydrolase family protein</fullName>
    </recommendedName>
</protein>
<keyword evidence="1" id="KW-0812">Transmembrane</keyword>
<evidence type="ECO:0000256" key="1">
    <source>
        <dbReference type="SAM" id="Phobius"/>
    </source>
</evidence>
<dbReference type="EMBL" id="CP042265">
    <property type="protein sequence ID" value="QDY71604.1"/>
    <property type="molecule type" value="Genomic_DNA"/>
</dbReference>
<evidence type="ECO:0000313" key="4">
    <source>
        <dbReference type="EMBL" id="QDY71604.1"/>
    </source>
</evidence>
<dbReference type="Proteomes" id="UP000318483">
    <property type="component" value="Plasmid unnamed4"/>
</dbReference>
<dbReference type="InterPro" id="IPR027787">
    <property type="entry name" value="Alpha/beta-hydrolase_catalytic"/>
</dbReference>
<feature type="transmembrane region" description="Helical" evidence="1">
    <location>
        <begin position="180"/>
        <end position="204"/>
    </location>
</feature>
<gene>
    <name evidence="4" type="ORF">FPZ52_18205</name>
</gene>
<geneLocation type="plasmid" evidence="4 5">
    <name>unnamed4</name>
</geneLocation>
<name>A0A5B8J135_9RHOB</name>
<keyword evidence="4" id="KW-0614">Plasmid</keyword>
<accession>A0A5B8J135</accession>
<evidence type="ECO:0000313" key="5">
    <source>
        <dbReference type="Proteomes" id="UP000318483"/>
    </source>
</evidence>
<feature type="transmembrane region" description="Helical" evidence="1">
    <location>
        <begin position="58"/>
        <end position="82"/>
    </location>
</feature>
<dbReference type="OrthoDB" id="4397445at2"/>
<sequence>MSDRRTRRHDLDLPVREKRGHCPHREVRLLGFAVLPLLLGLVFFAASLTPSLIPRHWLFQGVLAGLVTGVGYMLGQLFLSAWRAIELPLLRGKAARVAHSLVAIPVLALWVWDVSQASKWQDTIRLRVGMDPSEDYRTLGMLGLAVAVFLFCFLIGWMVQELFDILRSRLYRVMPARTANVLGLMLAVSVVFVVTRDGIVAWAFDAADESYEAAQDLFATAPPAPDDPDTAGGPGSFVDWAAMGQPGRNFVTQGPTAADISALSGAPALDPIRVYVGRAQDDDPEVRAQIALEELKRLGAFDRKVLIVASPTGTGWLDPGGHDPIEYLHNGDIATVAVQYSYLQSPLALIFETASGLDQATDTMRVIYQHWRSLPVDDRPQFYVHGISLGAWSSMYSFDLFQLIDDPIQGALWTGPPFPSNLWRRMVAARDQGSPYVLPQVGDGSLVRFMSQFDGPNLDNDDWGRLRIVFMQQGSDPIVFYEPSSVWRAPQWMREPPAPDVSPAMRFVPVVTQFQLALDLALSKALPQGYGHNYIARDYIDGWIAVTAPEGWTAEQTKRLKTWCSLDWGLGCRK</sequence>
<proteinExistence type="predicted"/>
<keyword evidence="1" id="KW-0472">Membrane</keyword>